<sequence>MKKERSSHSKIKALKTLKTYVLVRDVLSLNGDHGFVPHTSVHSSHGNPSSSMHMTMGIGRITSGLSSEQYDKLIFLLNNTQLQGNAKTTNHSELRARGGIVQYIVN</sequence>
<proteinExistence type="predicted"/>
<evidence type="ECO:0000313" key="1">
    <source>
        <dbReference type="EMBL" id="KAI5672769.1"/>
    </source>
</evidence>
<keyword evidence="2" id="KW-1185">Reference proteome</keyword>
<protein>
    <submittedName>
        <fullName evidence="1">Uncharacterized protein</fullName>
    </submittedName>
</protein>
<reference evidence="2" key="1">
    <citation type="journal article" date="2023" name="Nat. Plants">
        <title>Single-cell RNA sequencing provides a high-resolution roadmap for understanding the multicellular compartmentation of specialized metabolism.</title>
        <authorList>
            <person name="Sun S."/>
            <person name="Shen X."/>
            <person name="Li Y."/>
            <person name="Li Y."/>
            <person name="Wang S."/>
            <person name="Li R."/>
            <person name="Zhang H."/>
            <person name="Shen G."/>
            <person name="Guo B."/>
            <person name="Wei J."/>
            <person name="Xu J."/>
            <person name="St-Pierre B."/>
            <person name="Chen S."/>
            <person name="Sun C."/>
        </authorList>
    </citation>
    <scope>NUCLEOTIDE SEQUENCE [LARGE SCALE GENOMIC DNA]</scope>
</reference>
<name>A0ACC0BJA7_CATRO</name>
<evidence type="ECO:0000313" key="2">
    <source>
        <dbReference type="Proteomes" id="UP001060085"/>
    </source>
</evidence>
<accession>A0ACC0BJA7</accession>
<dbReference type="Proteomes" id="UP001060085">
    <property type="component" value="Linkage Group LG03"/>
</dbReference>
<gene>
    <name evidence="1" type="ORF">M9H77_13133</name>
</gene>
<comment type="caution">
    <text evidence="1">The sequence shown here is derived from an EMBL/GenBank/DDBJ whole genome shotgun (WGS) entry which is preliminary data.</text>
</comment>
<dbReference type="EMBL" id="CM044703">
    <property type="protein sequence ID" value="KAI5672769.1"/>
    <property type="molecule type" value="Genomic_DNA"/>
</dbReference>
<organism evidence="1 2">
    <name type="scientific">Catharanthus roseus</name>
    <name type="common">Madagascar periwinkle</name>
    <name type="synonym">Vinca rosea</name>
    <dbReference type="NCBI Taxonomy" id="4058"/>
    <lineage>
        <taxon>Eukaryota</taxon>
        <taxon>Viridiplantae</taxon>
        <taxon>Streptophyta</taxon>
        <taxon>Embryophyta</taxon>
        <taxon>Tracheophyta</taxon>
        <taxon>Spermatophyta</taxon>
        <taxon>Magnoliopsida</taxon>
        <taxon>eudicotyledons</taxon>
        <taxon>Gunneridae</taxon>
        <taxon>Pentapetalae</taxon>
        <taxon>asterids</taxon>
        <taxon>lamiids</taxon>
        <taxon>Gentianales</taxon>
        <taxon>Apocynaceae</taxon>
        <taxon>Rauvolfioideae</taxon>
        <taxon>Vinceae</taxon>
        <taxon>Catharanthinae</taxon>
        <taxon>Catharanthus</taxon>
    </lineage>
</organism>